<keyword evidence="3" id="KW-1185">Reference proteome</keyword>
<name>A0AAD6LL53_9ROSI</name>
<reference evidence="2 3" key="1">
    <citation type="journal article" date="2023" name="Mol. Ecol. Resour.">
        <title>Chromosome-level genome assembly of a triploid poplar Populus alba 'Berolinensis'.</title>
        <authorList>
            <person name="Chen S."/>
            <person name="Yu Y."/>
            <person name="Wang X."/>
            <person name="Wang S."/>
            <person name="Zhang T."/>
            <person name="Zhou Y."/>
            <person name="He R."/>
            <person name="Meng N."/>
            <person name="Wang Y."/>
            <person name="Liu W."/>
            <person name="Liu Z."/>
            <person name="Liu J."/>
            <person name="Guo Q."/>
            <person name="Huang H."/>
            <person name="Sederoff R.R."/>
            <person name="Wang G."/>
            <person name="Qu G."/>
            <person name="Chen S."/>
        </authorList>
    </citation>
    <scope>NUCLEOTIDE SEQUENCE [LARGE SCALE GENOMIC DNA]</scope>
    <source>
        <strain evidence="2">SC-2020</strain>
    </source>
</reference>
<keyword evidence="1" id="KW-1133">Transmembrane helix</keyword>
<feature type="transmembrane region" description="Helical" evidence="1">
    <location>
        <begin position="63"/>
        <end position="84"/>
    </location>
</feature>
<organism evidence="2 3">
    <name type="scientific">Populus alba x Populus x berolinensis</name>
    <dbReference type="NCBI Taxonomy" id="444605"/>
    <lineage>
        <taxon>Eukaryota</taxon>
        <taxon>Viridiplantae</taxon>
        <taxon>Streptophyta</taxon>
        <taxon>Embryophyta</taxon>
        <taxon>Tracheophyta</taxon>
        <taxon>Spermatophyta</taxon>
        <taxon>Magnoliopsida</taxon>
        <taxon>eudicotyledons</taxon>
        <taxon>Gunneridae</taxon>
        <taxon>Pentapetalae</taxon>
        <taxon>rosids</taxon>
        <taxon>fabids</taxon>
        <taxon>Malpighiales</taxon>
        <taxon>Salicaceae</taxon>
        <taxon>Saliceae</taxon>
        <taxon>Populus</taxon>
    </lineage>
</organism>
<evidence type="ECO:0000256" key="1">
    <source>
        <dbReference type="SAM" id="Phobius"/>
    </source>
</evidence>
<proteinExistence type="predicted"/>
<protein>
    <submittedName>
        <fullName evidence="2">Uncharacterized protein</fullName>
    </submittedName>
</protein>
<evidence type="ECO:0000313" key="2">
    <source>
        <dbReference type="EMBL" id="KAJ6969108.1"/>
    </source>
</evidence>
<comment type="caution">
    <text evidence="2">The sequence shown here is derived from an EMBL/GenBank/DDBJ whole genome shotgun (WGS) entry which is preliminary data.</text>
</comment>
<sequence length="90" mass="10179">MRGWNPKSLQSMGIIQNRVRKTSKLAISGCSKGKENAKSLPNRPGKTCLQASSRSYVRCMQEVILAQQVSITCNYFFLFLFSFYSADFDV</sequence>
<accession>A0AAD6LL53</accession>
<dbReference type="AlphaFoldDB" id="A0AAD6LL53"/>
<evidence type="ECO:0000313" key="3">
    <source>
        <dbReference type="Proteomes" id="UP001164929"/>
    </source>
</evidence>
<keyword evidence="1" id="KW-0812">Transmembrane</keyword>
<dbReference type="Proteomes" id="UP001164929">
    <property type="component" value="Chromosome 16"/>
</dbReference>
<gene>
    <name evidence="2" type="ORF">NC653_036924</name>
</gene>
<keyword evidence="1" id="KW-0472">Membrane</keyword>
<dbReference type="EMBL" id="JAQIZT010000016">
    <property type="protein sequence ID" value="KAJ6969108.1"/>
    <property type="molecule type" value="Genomic_DNA"/>
</dbReference>